<dbReference type="EMBL" id="FNDJ01000004">
    <property type="protein sequence ID" value="SDI19105.1"/>
    <property type="molecule type" value="Genomic_DNA"/>
</dbReference>
<reference evidence="2 3" key="1">
    <citation type="submission" date="2016-10" db="EMBL/GenBank/DDBJ databases">
        <authorList>
            <person name="de Groot N.N."/>
        </authorList>
    </citation>
    <scope>NUCLEOTIDE SEQUENCE [LARGE SCALE GENOMIC DNA]</scope>
    <source>
        <strain evidence="2 3">CGMCC 4.6533</strain>
    </source>
</reference>
<dbReference type="AlphaFoldDB" id="A0A1G8IJL9"/>
<organism evidence="2 3">
    <name type="scientific">Nonomuraea jiangxiensis</name>
    <dbReference type="NCBI Taxonomy" id="633440"/>
    <lineage>
        <taxon>Bacteria</taxon>
        <taxon>Bacillati</taxon>
        <taxon>Actinomycetota</taxon>
        <taxon>Actinomycetes</taxon>
        <taxon>Streptosporangiales</taxon>
        <taxon>Streptosporangiaceae</taxon>
        <taxon>Nonomuraea</taxon>
    </lineage>
</organism>
<dbReference type="STRING" id="633440.SAMN05421869_104512"/>
<dbReference type="Proteomes" id="UP000199202">
    <property type="component" value="Unassembled WGS sequence"/>
</dbReference>
<feature type="region of interest" description="Disordered" evidence="1">
    <location>
        <begin position="1"/>
        <end position="29"/>
    </location>
</feature>
<keyword evidence="3" id="KW-1185">Reference proteome</keyword>
<evidence type="ECO:0000313" key="3">
    <source>
        <dbReference type="Proteomes" id="UP000199202"/>
    </source>
</evidence>
<evidence type="ECO:0000256" key="1">
    <source>
        <dbReference type="SAM" id="MobiDB-lite"/>
    </source>
</evidence>
<accession>A0A1G8IJL9</accession>
<evidence type="ECO:0008006" key="4">
    <source>
        <dbReference type="Google" id="ProtNLM"/>
    </source>
</evidence>
<proteinExistence type="predicted"/>
<evidence type="ECO:0000313" key="2">
    <source>
        <dbReference type="EMBL" id="SDI19105.1"/>
    </source>
</evidence>
<name>A0A1G8IJL9_9ACTN</name>
<protein>
    <recommendedName>
        <fullName evidence="4">Alpha/beta hydrolase</fullName>
    </recommendedName>
</protein>
<gene>
    <name evidence="2" type="ORF">SAMN05421869_104512</name>
</gene>
<sequence length="102" mass="10414">MAGLSAWSHDRGQPPGPFDRAPTKAATPGRTITWVPCAEDTTAECGTLNVPIDWDIPGGATVEMAVARRKATDPAARVGSLVVNPGGPGGSGVDFVVHGSSY</sequence>